<dbReference type="EMBL" id="CM037152">
    <property type="protein sequence ID" value="KAH7832821.1"/>
    <property type="molecule type" value="Genomic_DNA"/>
</dbReference>
<gene>
    <name evidence="1" type="ORF">Vadar_000280</name>
</gene>
<accession>A0ACB7WWR3</accession>
<evidence type="ECO:0000313" key="2">
    <source>
        <dbReference type="Proteomes" id="UP000828048"/>
    </source>
</evidence>
<organism evidence="1 2">
    <name type="scientific">Vaccinium darrowii</name>
    <dbReference type="NCBI Taxonomy" id="229202"/>
    <lineage>
        <taxon>Eukaryota</taxon>
        <taxon>Viridiplantae</taxon>
        <taxon>Streptophyta</taxon>
        <taxon>Embryophyta</taxon>
        <taxon>Tracheophyta</taxon>
        <taxon>Spermatophyta</taxon>
        <taxon>Magnoliopsida</taxon>
        <taxon>eudicotyledons</taxon>
        <taxon>Gunneridae</taxon>
        <taxon>Pentapetalae</taxon>
        <taxon>asterids</taxon>
        <taxon>Ericales</taxon>
        <taxon>Ericaceae</taxon>
        <taxon>Vaccinioideae</taxon>
        <taxon>Vaccinieae</taxon>
        <taxon>Vaccinium</taxon>
    </lineage>
</organism>
<dbReference type="Proteomes" id="UP000828048">
    <property type="component" value="Chromosome 2"/>
</dbReference>
<sequence length="268" mass="30814">MKLTEQKKRADTRRSVWENPFKNLTFLTVDVVLLAIGFFPRMYGFLLLLLFCFNIINFAFDRHVILDTAVSDTFSKSEIRALCSTLMAEIKEIKEKTQKVDDVVLAIAAGAGNRYPIIPRQEFDYPDNDTHEDLYKLIKYSCEEVCSTKEQLNKVMRLWTTFLEPMLGIPSWHRSLENSGFGIAGFAVTRIIRDIMQNHLQILALFAMGTPIILDAEDIRNEKVKALCSMKPIQLKDVVIGQYKTTPEEVYFTQTILMTRPYPKNASL</sequence>
<protein>
    <submittedName>
        <fullName evidence="1">Uncharacterized protein</fullName>
    </submittedName>
</protein>
<reference evidence="1 2" key="1">
    <citation type="journal article" date="2021" name="Hortic Res">
        <title>High-quality reference genome and annotation aids understanding of berry development for evergreen blueberry (Vaccinium darrowii).</title>
        <authorList>
            <person name="Yu J."/>
            <person name="Hulse-Kemp A.M."/>
            <person name="Babiker E."/>
            <person name="Staton M."/>
        </authorList>
    </citation>
    <scope>NUCLEOTIDE SEQUENCE [LARGE SCALE GENOMIC DNA]</scope>
    <source>
        <strain evidence="2">cv. NJ 8807/NJ 8810</strain>
        <tissue evidence="1">Young leaf</tissue>
    </source>
</reference>
<evidence type="ECO:0000313" key="1">
    <source>
        <dbReference type="EMBL" id="KAH7832821.1"/>
    </source>
</evidence>
<keyword evidence="2" id="KW-1185">Reference proteome</keyword>
<name>A0ACB7WWR3_9ERIC</name>
<comment type="caution">
    <text evidence="1">The sequence shown here is derived from an EMBL/GenBank/DDBJ whole genome shotgun (WGS) entry which is preliminary data.</text>
</comment>
<proteinExistence type="predicted"/>